<evidence type="ECO:0000256" key="4">
    <source>
        <dbReference type="ARBA" id="ARBA00022695"/>
    </source>
</evidence>
<keyword evidence="2 11" id="KW-0696">RNA-directed RNA polymerase</keyword>
<dbReference type="Pfam" id="PF03431">
    <property type="entry name" value="RNA_replicase_B"/>
    <property type="match status" value="1"/>
</dbReference>
<evidence type="ECO:0000256" key="9">
    <source>
        <dbReference type="PIRSR" id="PIRSR605093-1"/>
    </source>
</evidence>
<feature type="non-terminal residue" evidence="11">
    <location>
        <position position="609"/>
    </location>
</feature>
<dbReference type="InterPro" id="IPR005093">
    <property type="entry name" value="RNArep_beta"/>
</dbReference>
<keyword evidence="5" id="KW-0547">Nucleotide-binding</keyword>
<dbReference type="PROSITE" id="PS50522">
    <property type="entry name" value="RDRP_PHAGE"/>
    <property type="match status" value="1"/>
</dbReference>
<keyword evidence="9" id="KW-0479">Metal-binding</keyword>
<proteinExistence type="predicted"/>
<feature type="binding site" evidence="9">
    <location>
        <position position="408"/>
    </location>
    <ligand>
        <name>Mg(2+)</name>
        <dbReference type="ChEBI" id="CHEBI:18420"/>
        <label>2</label>
    </ligand>
</feature>
<evidence type="ECO:0000256" key="6">
    <source>
        <dbReference type="ARBA" id="ARBA00022953"/>
    </source>
</evidence>
<name>A0A514CZ74_9VIRU</name>
<feature type="domain" description="RdRp catalytic" evidence="10">
    <location>
        <begin position="296"/>
        <end position="439"/>
    </location>
</feature>
<dbReference type="EC" id="2.7.7.48" evidence="1"/>
<keyword evidence="6" id="KW-0693">Viral RNA replication</keyword>
<evidence type="ECO:0000256" key="7">
    <source>
        <dbReference type="ARBA" id="ARBA00030248"/>
    </source>
</evidence>
<dbReference type="InterPro" id="IPR043502">
    <property type="entry name" value="DNA/RNA_pol_sf"/>
</dbReference>
<accession>A0A514CZ74</accession>
<keyword evidence="3" id="KW-0808">Transferase</keyword>
<protein>
    <recommendedName>
        <fullName evidence="1">RNA-directed RNA polymerase</fullName>
        <ecNumber evidence="1">2.7.7.48</ecNumber>
    </recommendedName>
    <alternativeName>
        <fullName evidence="7">RNA replicase beta chain</fullName>
    </alternativeName>
</protein>
<evidence type="ECO:0000256" key="3">
    <source>
        <dbReference type="ARBA" id="ARBA00022679"/>
    </source>
</evidence>
<reference evidence="11" key="1">
    <citation type="submission" date="2019-05" db="EMBL/GenBank/DDBJ databases">
        <title>Metatranscriptomic reconstruction reveals RNA viruses with the potential to shape carbon cycling in soil.</title>
        <authorList>
            <person name="Starr E.P."/>
            <person name="Nuccio E."/>
            <person name="Pett-Ridge J."/>
            <person name="Banfield J.F."/>
            <person name="Firestone M.K."/>
        </authorList>
    </citation>
    <scope>NUCLEOTIDE SEQUENCE</scope>
    <source>
        <strain evidence="11">H3_Bulk_Litter_17_scaffold_1236</strain>
    </source>
</reference>
<keyword evidence="4" id="KW-0548">Nucleotidyltransferase</keyword>
<dbReference type="GO" id="GO:0003968">
    <property type="term" value="F:RNA-directed RNA polymerase activity"/>
    <property type="evidence" value="ECO:0007669"/>
    <property type="project" value="UniProtKB-KW"/>
</dbReference>
<keyword evidence="9" id="KW-0460">Magnesium</keyword>
<organism evidence="11">
    <name type="scientific">Leviviridae sp</name>
    <dbReference type="NCBI Taxonomy" id="2027243"/>
    <lineage>
        <taxon>Viruses</taxon>
        <taxon>Riboviria</taxon>
        <taxon>Orthornavirae</taxon>
        <taxon>Lenarviricota</taxon>
        <taxon>Leviviricetes</taxon>
        <taxon>Norzivirales</taxon>
        <taxon>Fiersviridae</taxon>
    </lineage>
</organism>
<evidence type="ECO:0000256" key="2">
    <source>
        <dbReference type="ARBA" id="ARBA00022484"/>
    </source>
</evidence>
<comment type="catalytic activity">
    <reaction evidence="8">
        <text>RNA(n) + a ribonucleoside 5'-triphosphate = RNA(n+1) + diphosphate</text>
        <dbReference type="Rhea" id="RHEA:21248"/>
        <dbReference type="Rhea" id="RHEA-COMP:14527"/>
        <dbReference type="Rhea" id="RHEA-COMP:17342"/>
        <dbReference type="ChEBI" id="CHEBI:33019"/>
        <dbReference type="ChEBI" id="CHEBI:61557"/>
        <dbReference type="ChEBI" id="CHEBI:140395"/>
        <dbReference type="EC" id="2.7.7.48"/>
    </reaction>
</comment>
<evidence type="ECO:0000259" key="10">
    <source>
        <dbReference type="PROSITE" id="PS50522"/>
    </source>
</evidence>
<evidence type="ECO:0000256" key="1">
    <source>
        <dbReference type="ARBA" id="ARBA00012494"/>
    </source>
</evidence>
<evidence type="ECO:0000313" key="11">
    <source>
        <dbReference type="EMBL" id="QDH86667.1"/>
    </source>
</evidence>
<dbReference type="InterPro" id="IPR007096">
    <property type="entry name" value="RNA-dir_Rpol_cat_phage"/>
</dbReference>
<evidence type="ECO:0000256" key="5">
    <source>
        <dbReference type="ARBA" id="ARBA00022741"/>
    </source>
</evidence>
<dbReference type="SUPFAM" id="SSF56672">
    <property type="entry name" value="DNA/RNA polymerases"/>
    <property type="match status" value="1"/>
</dbReference>
<sequence>MKSLIEFTRHLYADASDRCGVSTNRDLKTVTARLEHEGLSFLTITLPRLASDLEKALDSGRFASDAWAGFSRRRGLPKFLSGFLRLVFDAHGKLLTEPDIAAVGELRQLLLVFSKIELPCSDERVAAAYRTYVSTEKEVRDYDASASPDRIAAFASLSWSCFGEVFNAVNTRVDSFDLTPRHGPGATAEHLSANSRWKLGYWHERLETVFPMDRYLIPNHRYSPVLESISLLAPGSEAPVRVVTVPKTMKTPRVIAIEPAAMQFAQQALLACITEEIERRPIKDIVSYLSNEPSRRMALIGSRDGSYATLDLSEASDRVSNQLVLAMVRPWRSLSEALQACRSSSADVPGIGVLRLAKYASMGSGTCFPIETMVFTSIVALALSKARSLPPSEAVKWMEGRVRVYGDDIIVPTEYAQDVIDELEAFGLLVNRKKSFWTGKFREACGLDAYDGTDVSVARVRRSFPRSRRDVSELVATSALRNNLFHRGYVKVVAWLDQLMGRLIPYPEVGTESSVLGKHTHDGSYEVQRVCTRLQVPLIKGAVARYRRRSDLLEDYGALSKWFTLKGLDPLSVDHLAVAGRPYASRINVGWTRPDISGSVRNWSHLQRD</sequence>
<feature type="binding site" evidence="9">
    <location>
        <position position="407"/>
    </location>
    <ligand>
        <name>Mg(2+)</name>
        <dbReference type="ChEBI" id="CHEBI:18420"/>
        <label>2</label>
    </ligand>
</feature>
<feature type="binding site" evidence="9">
    <location>
        <position position="311"/>
    </location>
    <ligand>
        <name>Mg(2+)</name>
        <dbReference type="ChEBI" id="CHEBI:18420"/>
        <label>2</label>
    </ligand>
</feature>
<dbReference type="GO" id="GO:0046872">
    <property type="term" value="F:metal ion binding"/>
    <property type="evidence" value="ECO:0007669"/>
    <property type="project" value="UniProtKB-KW"/>
</dbReference>
<evidence type="ECO:0000256" key="8">
    <source>
        <dbReference type="ARBA" id="ARBA00048744"/>
    </source>
</evidence>
<comment type="cofactor">
    <cofactor evidence="9">
        <name>Mg(2+)</name>
        <dbReference type="ChEBI" id="CHEBI:18420"/>
    </cofactor>
    <text evidence="9">Binds 2 Mg(2+) per subunit.</text>
</comment>
<gene>
    <name evidence="11" type="ORF">H3BulkLitter171236_000001</name>
</gene>
<dbReference type="GO" id="GO:0000166">
    <property type="term" value="F:nucleotide binding"/>
    <property type="evidence" value="ECO:0007669"/>
    <property type="project" value="UniProtKB-KW"/>
</dbReference>
<dbReference type="EMBL" id="MN032837">
    <property type="protein sequence ID" value="QDH86667.1"/>
    <property type="molecule type" value="Genomic_RNA"/>
</dbReference>
<dbReference type="GO" id="GO:0039694">
    <property type="term" value="P:viral RNA genome replication"/>
    <property type="evidence" value="ECO:0007669"/>
    <property type="project" value="InterPro"/>
</dbReference>